<dbReference type="GeneID" id="90073865"/>
<dbReference type="HAMAP" id="MF_01416">
    <property type="entry name" value="ATP_synth_delta_bact"/>
    <property type="match status" value="1"/>
</dbReference>
<comment type="similarity">
    <text evidence="2">Belongs to the ATPase delta chain family.</text>
</comment>
<dbReference type="InterPro" id="IPR026015">
    <property type="entry name" value="ATP_synth_OSCP/delta_N_sf"/>
</dbReference>
<keyword evidence="6" id="KW-0406">Ion transport</keyword>
<dbReference type="PROSITE" id="PS00389">
    <property type="entry name" value="ATPASE_DELTA"/>
    <property type="match status" value="1"/>
</dbReference>
<evidence type="ECO:0000256" key="4">
    <source>
        <dbReference type="ARBA" id="ARBA00022448"/>
    </source>
</evidence>
<dbReference type="Pfam" id="PF00213">
    <property type="entry name" value="OSCP"/>
    <property type="match status" value="1"/>
</dbReference>
<evidence type="ECO:0000256" key="3">
    <source>
        <dbReference type="ARBA" id="ARBA00014723"/>
    </source>
</evidence>
<dbReference type="GO" id="GO:0046933">
    <property type="term" value="F:proton-transporting ATP synthase activity, rotational mechanism"/>
    <property type="evidence" value="ECO:0007669"/>
    <property type="project" value="InterPro"/>
</dbReference>
<keyword evidence="4" id="KW-0813">Transport</keyword>
<evidence type="ECO:0000313" key="10">
    <source>
        <dbReference type="Proteomes" id="UP001360560"/>
    </source>
</evidence>
<accession>A0AAV5QLQ5</accession>
<evidence type="ECO:0000256" key="8">
    <source>
        <dbReference type="ARBA" id="ARBA00023310"/>
    </source>
</evidence>
<evidence type="ECO:0000256" key="6">
    <source>
        <dbReference type="ARBA" id="ARBA00023065"/>
    </source>
</evidence>
<dbReference type="InterPro" id="IPR000711">
    <property type="entry name" value="ATPase_OSCP/dsu"/>
</dbReference>
<dbReference type="AlphaFoldDB" id="A0AAV5QLQ5"/>
<dbReference type="SUPFAM" id="SSF47928">
    <property type="entry name" value="N-terminal domain of the delta subunit of the F1F0-ATP synthase"/>
    <property type="match status" value="1"/>
</dbReference>
<reference evidence="9 10" key="1">
    <citation type="journal article" date="2023" name="Elife">
        <title>Identification of key yeast species and microbe-microbe interactions impacting larval growth of Drosophila in the wild.</title>
        <authorList>
            <person name="Mure A."/>
            <person name="Sugiura Y."/>
            <person name="Maeda R."/>
            <person name="Honda K."/>
            <person name="Sakurai N."/>
            <person name="Takahashi Y."/>
            <person name="Watada M."/>
            <person name="Katoh T."/>
            <person name="Gotoh A."/>
            <person name="Gotoh Y."/>
            <person name="Taniguchi I."/>
            <person name="Nakamura K."/>
            <person name="Hayashi T."/>
            <person name="Katayama T."/>
            <person name="Uemura T."/>
            <person name="Hattori Y."/>
        </authorList>
    </citation>
    <scope>NUCLEOTIDE SEQUENCE [LARGE SCALE GENOMIC DNA]</scope>
    <source>
        <strain evidence="9 10">SC-9</strain>
    </source>
</reference>
<comment type="caution">
    <text evidence="9">The sequence shown here is derived from an EMBL/GenBank/DDBJ whole genome shotgun (WGS) entry which is preliminary data.</text>
</comment>
<dbReference type="GO" id="GO:0016020">
    <property type="term" value="C:membrane"/>
    <property type="evidence" value="ECO:0007669"/>
    <property type="project" value="UniProtKB-SubCell"/>
</dbReference>
<dbReference type="PANTHER" id="PTHR11910">
    <property type="entry name" value="ATP SYNTHASE DELTA CHAIN"/>
    <property type="match status" value="1"/>
</dbReference>
<dbReference type="EMBL" id="BTFZ01000011">
    <property type="protein sequence ID" value="GMM35890.1"/>
    <property type="molecule type" value="Genomic_DNA"/>
</dbReference>
<keyword evidence="8" id="KW-0066">ATP synthesis</keyword>
<protein>
    <recommendedName>
        <fullName evidence="3">ATP synthase subunit 5, mitochondrial</fullName>
    </recommendedName>
</protein>
<evidence type="ECO:0000256" key="5">
    <source>
        <dbReference type="ARBA" id="ARBA00022781"/>
    </source>
</evidence>
<gene>
    <name evidence="9" type="ORF">DASC09_032150</name>
</gene>
<dbReference type="Gene3D" id="1.10.520.20">
    <property type="entry name" value="N-terminal domain of the delta subunit of the F1F0-ATP synthase"/>
    <property type="match status" value="1"/>
</dbReference>
<evidence type="ECO:0000256" key="1">
    <source>
        <dbReference type="ARBA" id="ARBA00004370"/>
    </source>
</evidence>
<evidence type="ECO:0000256" key="7">
    <source>
        <dbReference type="ARBA" id="ARBA00023136"/>
    </source>
</evidence>
<name>A0AAV5QLQ5_9ASCO</name>
<comment type="subcellular location">
    <subcellularLocation>
        <location evidence="1">Membrane</location>
    </subcellularLocation>
</comment>
<keyword evidence="10" id="KW-1185">Reference proteome</keyword>
<sequence length="205" mass="21756">MASRMFIRSMASAAKSVKPPVQLFGLEGTYASALYSAAAKDSSIEAAGRSLKSVTSLLGADAKVGEIIANPALSFEDRKFVVETLSSKTVGDKSVTNLLNVLAENNRLNLLPSVISQFQVLEDAHNGIVEAVITSSKPLESKYLRKIQSAISGSTFVGEGKTLKLVNKINPEILGGLIVEVGDRTVDLSVSGKITKYNQILSEAI</sequence>
<evidence type="ECO:0000256" key="2">
    <source>
        <dbReference type="ARBA" id="ARBA00007046"/>
    </source>
</evidence>
<dbReference type="RefSeq" id="XP_064852886.1">
    <property type="nucleotide sequence ID" value="XM_064996814.1"/>
</dbReference>
<dbReference type="NCBIfam" id="TIGR01145">
    <property type="entry name" value="ATP_synt_delta"/>
    <property type="match status" value="1"/>
</dbReference>
<evidence type="ECO:0000313" key="9">
    <source>
        <dbReference type="EMBL" id="GMM35890.1"/>
    </source>
</evidence>
<organism evidence="9 10">
    <name type="scientific">Saccharomycopsis crataegensis</name>
    <dbReference type="NCBI Taxonomy" id="43959"/>
    <lineage>
        <taxon>Eukaryota</taxon>
        <taxon>Fungi</taxon>
        <taxon>Dikarya</taxon>
        <taxon>Ascomycota</taxon>
        <taxon>Saccharomycotina</taxon>
        <taxon>Saccharomycetes</taxon>
        <taxon>Saccharomycopsidaceae</taxon>
        <taxon>Saccharomycopsis</taxon>
    </lineage>
</organism>
<dbReference type="PRINTS" id="PR00125">
    <property type="entry name" value="ATPASEDELTA"/>
</dbReference>
<proteinExistence type="inferred from homology"/>
<keyword evidence="7" id="KW-0472">Membrane</keyword>
<dbReference type="Proteomes" id="UP001360560">
    <property type="component" value="Unassembled WGS sequence"/>
</dbReference>
<keyword evidence="5" id="KW-0375">Hydrogen ion transport</keyword>
<dbReference type="InterPro" id="IPR020781">
    <property type="entry name" value="ATPase_OSCP/d_CS"/>
</dbReference>